<dbReference type="Gene3D" id="3.40.50.300">
    <property type="entry name" value="P-loop containing nucleotide triphosphate hydrolases"/>
    <property type="match status" value="1"/>
</dbReference>
<dbReference type="InterPro" id="IPR014277">
    <property type="entry name" value="Orc1/Cdc6_arc"/>
</dbReference>
<proteinExistence type="inferred from homology"/>
<dbReference type="InterPro" id="IPR027417">
    <property type="entry name" value="P-loop_NTPase"/>
</dbReference>
<dbReference type="InterPro" id="IPR036388">
    <property type="entry name" value="WH-like_DNA-bd_sf"/>
</dbReference>
<name>A0A831PSP3_9EURY</name>
<dbReference type="InterPro" id="IPR050311">
    <property type="entry name" value="ORC1/CDC6"/>
</dbReference>
<gene>
    <name evidence="7" type="ORF">ENN52_05325</name>
</gene>
<dbReference type="Pfam" id="PF22703">
    <property type="entry name" value="Cdc6_lid"/>
    <property type="match status" value="1"/>
</dbReference>
<feature type="binding site" evidence="5">
    <location>
        <begin position="62"/>
        <end position="66"/>
    </location>
    <ligand>
        <name>ATP</name>
        <dbReference type="ChEBI" id="CHEBI:30616"/>
    </ligand>
</feature>
<reference evidence="7" key="1">
    <citation type="journal article" date="2020" name="mSystems">
        <title>Genome- and Community-Level Interaction Insights into Carbon Utilization and Element Cycling Functions of Hydrothermarchaeota in Hydrothermal Sediment.</title>
        <authorList>
            <person name="Zhou Z."/>
            <person name="Liu Y."/>
            <person name="Xu W."/>
            <person name="Pan J."/>
            <person name="Luo Z.H."/>
            <person name="Li M."/>
        </authorList>
    </citation>
    <scope>NUCLEOTIDE SEQUENCE</scope>
    <source>
        <strain evidence="7">SpSt-1183</strain>
    </source>
</reference>
<dbReference type="EMBL" id="DSBY01000221">
    <property type="protein sequence ID" value="HDS63530.1"/>
    <property type="molecule type" value="Genomic_DNA"/>
</dbReference>
<keyword evidence="3 5" id="KW-0547">Nucleotide-binding</keyword>
<dbReference type="SUPFAM" id="SSF46785">
    <property type="entry name" value="Winged helix' DNA-binding domain"/>
    <property type="match status" value="1"/>
</dbReference>
<dbReference type="InterPro" id="IPR055237">
    <property type="entry name" value="Cdc6_lid"/>
</dbReference>
<dbReference type="SMART" id="SM01074">
    <property type="entry name" value="Cdc6_C"/>
    <property type="match status" value="1"/>
</dbReference>
<dbReference type="PANTHER" id="PTHR10763">
    <property type="entry name" value="CELL DIVISION CONTROL PROTEIN 6-RELATED"/>
    <property type="match status" value="1"/>
</dbReference>
<dbReference type="HAMAP" id="MF_01407">
    <property type="entry name" value="ORC1_type_DNA_replic_protein"/>
    <property type="match status" value="1"/>
</dbReference>
<feature type="domain" description="Cdc6 C-terminal" evidence="6">
    <location>
        <begin position="299"/>
        <end position="373"/>
    </location>
</feature>
<keyword evidence="4 5" id="KW-0067">ATP-binding</keyword>
<dbReference type="GO" id="GO:0006260">
    <property type="term" value="P:DNA replication"/>
    <property type="evidence" value="ECO:0007669"/>
    <property type="project" value="UniProtKB-UniRule"/>
</dbReference>
<evidence type="ECO:0000259" key="6">
    <source>
        <dbReference type="SMART" id="SM01074"/>
    </source>
</evidence>
<dbReference type="NCBIfam" id="NF001626">
    <property type="entry name" value="PRK00411.1-5"/>
    <property type="match status" value="1"/>
</dbReference>
<dbReference type="NCBIfam" id="NF001624">
    <property type="entry name" value="PRK00411.1-2"/>
    <property type="match status" value="1"/>
</dbReference>
<dbReference type="Proteomes" id="UP000885648">
    <property type="component" value="Unassembled WGS sequence"/>
</dbReference>
<dbReference type="InterPro" id="IPR015163">
    <property type="entry name" value="Cdc6_C"/>
</dbReference>
<dbReference type="AlphaFoldDB" id="A0A831PSP3"/>
<evidence type="ECO:0000256" key="5">
    <source>
        <dbReference type="HAMAP-Rule" id="MF_01407"/>
    </source>
</evidence>
<evidence type="ECO:0000256" key="2">
    <source>
        <dbReference type="ARBA" id="ARBA00022705"/>
    </source>
</evidence>
<accession>A0A831PSP3</accession>
<dbReference type="Pfam" id="PF13401">
    <property type="entry name" value="AAA_22"/>
    <property type="match status" value="1"/>
</dbReference>
<dbReference type="InterPro" id="IPR049945">
    <property type="entry name" value="AAA_22"/>
</dbReference>
<evidence type="ECO:0000256" key="4">
    <source>
        <dbReference type="ARBA" id="ARBA00022840"/>
    </source>
</evidence>
<feature type="binding site" evidence="5">
    <location>
        <position position="206"/>
    </location>
    <ligand>
        <name>ATP</name>
        <dbReference type="ChEBI" id="CHEBI:30616"/>
    </ligand>
</feature>
<dbReference type="GO" id="GO:0005524">
    <property type="term" value="F:ATP binding"/>
    <property type="evidence" value="ECO:0007669"/>
    <property type="project" value="UniProtKB-UniRule"/>
</dbReference>
<dbReference type="Gene3D" id="1.10.10.10">
    <property type="entry name" value="Winged helix-like DNA-binding domain superfamily/Winged helix DNA-binding domain"/>
    <property type="match status" value="1"/>
</dbReference>
<dbReference type="NCBIfam" id="TIGR02928">
    <property type="entry name" value="orc1/cdc6 family replication initiation protein"/>
    <property type="match status" value="1"/>
</dbReference>
<evidence type="ECO:0000256" key="3">
    <source>
        <dbReference type="ARBA" id="ARBA00022741"/>
    </source>
</evidence>
<organism evidence="7">
    <name type="scientific">Methanofollis liminatans</name>
    <dbReference type="NCBI Taxonomy" id="2201"/>
    <lineage>
        <taxon>Archaea</taxon>
        <taxon>Methanobacteriati</taxon>
        <taxon>Methanobacteriota</taxon>
        <taxon>Stenosarchaea group</taxon>
        <taxon>Methanomicrobia</taxon>
        <taxon>Methanomicrobiales</taxon>
        <taxon>Methanomicrobiaceae</taxon>
        <taxon>Methanofollis</taxon>
    </lineage>
</organism>
<feature type="binding site" evidence="5">
    <location>
        <position position="218"/>
    </location>
    <ligand>
        <name>ATP</name>
        <dbReference type="ChEBI" id="CHEBI:30616"/>
    </ligand>
</feature>
<evidence type="ECO:0000313" key="7">
    <source>
        <dbReference type="EMBL" id="HDS63530.1"/>
    </source>
</evidence>
<dbReference type="GO" id="GO:0016887">
    <property type="term" value="F:ATP hydrolysis activity"/>
    <property type="evidence" value="ECO:0007669"/>
    <property type="project" value="InterPro"/>
</dbReference>
<keyword evidence="2 5" id="KW-0235">DNA replication</keyword>
<evidence type="ECO:0000256" key="1">
    <source>
        <dbReference type="ARBA" id="ARBA00006184"/>
    </source>
</evidence>
<comment type="similarity">
    <text evidence="1 5">Belongs to the CDC6/cdc18 family.</text>
</comment>
<comment type="caution">
    <text evidence="7">The sequence shown here is derived from an EMBL/GenBank/DDBJ whole genome shotgun (WGS) entry which is preliminary data.</text>
</comment>
<dbReference type="SUPFAM" id="SSF52540">
    <property type="entry name" value="P-loop containing nucleoside triphosphate hydrolases"/>
    <property type="match status" value="1"/>
</dbReference>
<dbReference type="PANTHER" id="PTHR10763:SF26">
    <property type="entry name" value="CELL DIVISION CONTROL PROTEIN 6 HOMOLOG"/>
    <property type="match status" value="1"/>
</dbReference>
<sequence length="374" mass="43117">MKRDLLMWDETLFRDPEVFEIDYVPEQFDYRETQMRELAFQIKPGLRGGRPLNTICRGLPGTGKTTSVRKLFTQIEEATRKLIPVYINCQIDNTKFAIFAQIYHKLSGHLPPTSGTSFKQIFDAICRILLKEEAVLLVALDDANYLLYENEINRVLYALLRAHESYPGTRIGVITIISDLSVDLSREVDPRVASVFRPTEIYFPPYSADEVRHILTERVLTGLYPGVLPDTMLDLVTEQTMKSGDLRVGLDLLKRAALNAEKDARRRIEEDDVCRAYQISKYLHLTFTLRTLKTEEKNLLRTIATMSVGGNEMNAGEVYKHAKQEAKLGYTRFHEIVKKLDAIRLINLDYREGRGRTRVITLRYEPQRVLELLD</sequence>
<comment type="function">
    <text evidence="5">Involved in regulation of DNA replication.</text>
</comment>
<dbReference type="InterPro" id="IPR036390">
    <property type="entry name" value="WH_DNA-bd_sf"/>
</dbReference>
<dbReference type="Gene3D" id="1.10.8.60">
    <property type="match status" value="1"/>
</dbReference>
<protein>
    <recommendedName>
        <fullName evidence="5">ORC1-type DNA replication protein</fullName>
    </recommendedName>
</protein>
<dbReference type="Pfam" id="PF09079">
    <property type="entry name" value="WHD_Cdc6"/>
    <property type="match status" value="1"/>
</dbReference>